<proteinExistence type="predicted"/>
<organism evidence="3 4">
    <name type="scientific">Stigmatella aurantiaca</name>
    <dbReference type="NCBI Taxonomy" id="41"/>
    <lineage>
        <taxon>Bacteria</taxon>
        <taxon>Pseudomonadati</taxon>
        <taxon>Myxococcota</taxon>
        <taxon>Myxococcia</taxon>
        <taxon>Myxococcales</taxon>
        <taxon>Cystobacterineae</taxon>
        <taxon>Archangiaceae</taxon>
        <taxon>Stigmatella</taxon>
    </lineage>
</organism>
<dbReference type="PROSITE" id="PS51257">
    <property type="entry name" value="PROKAR_LIPOPROTEIN"/>
    <property type="match status" value="1"/>
</dbReference>
<dbReference type="Gene3D" id="2.130.10.10">
    <property type="entry name" value="YVTN repeat-like/Quinoprotein amine dehydrogenase"/>
    <property type="match status" value="1"/>
</dbReference>
<dbReference type="SMART" id="SM00564">
    <property type="entry name" value="PQQ"/>
    <property type="match status" value="6"/>
</dbReference>
<dbReference type="EMBL" id="FOAP01000001">
    <property type="protein sequence ID" value="SEK34779.1"/>
    <property type="molecule type" value="Genomic_DNA"/>
</dbReference>
<reference evidence="4" key="1">
    <citation type="submission" date="2016-10" db="EMBL/GenBank/DDBJ databases">
        <authorList>
            <person name="Varghese N."/>
            <person name="Submissions S."/>
        </authorList>
    </citation>
    <scope>NUCLEOTIDE SEQUENCE [LARGE SCALE GENOMIC DNA]</scope>
    <source>
        <strain evidence="4">DSM 17044</strain>
    </source>
</reference>
<keyword evidence="4" id="KW-1185">Reference proteome</keyword>
<dbReference type="Gene3D" id="2.40.10.480">
    <property type="match status" value="1"/>
</dbReference>
<dbReference type="InterPro" id="IPR018391">
    <property type="entry name" value="PQQ_b-propeller_rpt"/>
</dbReference>
<dbReference type="PANTHER" id="PTHR34512">
    <property type="entry name" value="CELL SURFACE PROTEIN"/>
    <property type="match status" value="1"/>
</dbReference>
<dbReference type="InterPro" id="IPR015943">
    <property type="entry name" value="WD40/YVTN_repeat-like_dom_sf"/>
</dbReference>
<feature type="signal peptide" evidence="1">
    <location>
        <begin position="1"/>
        <end position="23"/>
    </location>
</feature>
<dbReference type="Proteomes" id="UP000182719">
    <property type="component" value="Unassembled WGS sequence"/>
</dbReference>
<evidence type="ECO:0000313" key="4">
    <source>
        <dbReference type="Proteomes" id="UP000182719"/>
    </source>
</evidence>
<dbReference type="AlphaFoldDB" id="A0A1H7G9G0"/>
<dbReference type="Pfam" id="PF13360">
    <property type="entry name" value="PQQ_2"/>
    <property type="match status" value="2"/>
</dbReference>
<feature type="domain" description="Pyrrolo-quinoline quinone repeat" evidence="2">
    <location>
        <begin position="57"/>
        <end position="199"/>
    </location>
</feature>
<accession>A0A1H7G9G0</accession>
<evidence type="ECO:0000256" key="1">
    <source>
        <dbReference type="SAM" id="SignalP"/>
    </source>
</evidence>
<dbReference type="Gene3D" id="2.40.128.630">
    <property type="match status" value="1"/>
</dbReference>
<evidence type="ECO:0000313" key="3">
    <source>
        <dbReference type="EMBL" id="SEK34779.1"/>
    </source>
</evidence>
<dbReference type="PANTHER" id="PTHR34512:SF30">
    <property type="entry name" value="OUTER MEMBRANE PROTEIN ASSEMBLY FACTOR BAMB"/>
    <property type="match status" value="1"/>
</dbReference>
<sequence length="355" mass="37583">MLPRACPCTLLWLVLLVTGTAGCQRPAERRFEFSANASSRSGLLALEDGVLVGTETGVLLRLDRTGKPGWRLRFAQEVAARPVKSSNTVVVGTTGGELVGVDVPTGQERWHLTGQPPILTDLTADASFVYVLDAEGGVRAHALDTGQVRWSRPPPKQDASPARPPAPLLIGDTLVVATGAAGLVALSTEDGTPRWTHPLEQVLGLALEAETLYATARNGRVAALNASDGALRWEKQPSTLLTSPPTVALGKLWVGTGTEPPQLLALSPGTGETLSSTNLPASLVTRPAIWEERLLIPTSGSQGQLLVLNPEGMTPLFSLQADTPLRTEPVLLGAQLFVLGLDGRVLSWILRAPKR</sequence>
<feature type="domain" description="Pyrrolo-quinoline quinone repeat" evidence="2">
    <location>
        <begin position="204"/>
        <end position="265"/>
    </location>
</feature>
<evidence type="ECO:0000259" key="2">
    <source>
        <dbReference type="Pfam" id="PF13360"/>
    </source>
</evidence>
<dbReference type="RefSeq" id="WP_075004621.1">
    <property type="nucleotide sequence ID" value="NZ_FOAP01000001.1"/>
</dbReference>
<protein>
    <submittedName>
        <fullName evidence="3">Outer membrane protein assembly factor BamB</fullName>
    </submittedName>
</protein>
<dbReference type="SUPFAM" id="SSF50998">
    <property type="entry name" value="Quinoprotein alcohol dehydrogenase-like"/>
    <property type="match status" value="1"/>
</dbReference>
<dbReference type="OrthoDB" id="5524249at2"/>
<keyword evidence="1" id="KW-0732">Signal</keyword>
<gene>
    <name evidence="3" type="ORF">SAMN05444354_101349</name>
</gene>
<dbReference type="InterPro" id="IPR011047">
    <property type="entry name" value="Quinoprotein_ADH-like_sf"/>
</dbReference>
<dbReference type="InterPro" id="IPR002372">
    <property type="entry name" value="PQQ_rpt_dom"/>
</dbReference>
<feature type="chain" id="PRO_5010234802" evidence="1">
    <location>
        <begin position="24"/>
        <end position="355"/>
    </location>
</feature>
<name>A0A1H7G9G0_STIAU</name>